<comment type="caution">
    <text evidence="2">The sequence shown here is derived from an EMBL/GenBank/DDBJ whole genome shotgun (WGS) entry which is preliminary data.</text>
</comment>
<feature type="non-terminal residue" evidence="2">
    <location>
        <position position="171"/>
    </location>
</feature>
<keyword evidence="3" id="KW-1185">Reference proteome</keyword>
<evidence type="ECO:0000313" key="2">
    <source>
        <dbReference type="EMBL" id="TKA66659.1"/>
    </source>
</evidence>
<reference evidence="2 3" key="1">
    <citation type="submission" date="2017-03" db="EMBL/GenBank/DDBJ databases">
        <title>Genomes of endolithic fungi from Antarctica.</title>
        <authorList>
            <person name="Coleine C."/>
            <person name="Masonjones S."/>
            <person name="Stajich J.E."/>
        </authorList>
    </citation>
    <scope>NUCLEOTIDE SEQUENCE [LARGE SCALE GENOMIC DNA]</scope>
    <source>
        <strain evidence="2 3">CCFEE 5187</strain>
    </source>
</reference>
<dbReference type="PANTHER" id="PTHR42085">
    <property type="entry name" value="F-BOX DOMAIN-CONTAINING PROTEIN"/>
    <property type="match status" value="1"/>
</dbReference>
<organism evidence="2 3">
    <name type="scientific">Cryomyces minteri</name>
    <dbReference type="NCBI Taxonomy" id="331657"/>
    <lineage>
        <taxon>Eukaryota</taxon>
        <taxon>Fungi</taxon>
        <taxon>Dikarya</taxon>
        <taxon>Ascomycota</taxon>
        <taxon>Pezizomycotina</taxon>
        <taxon>Dothideomycetes</taxon>
        <taxon>Dothideomycetes incertae sedis</taxon>
        <taxon>Cryomyces</taxon>
    </lineage>
</organism>
<gene>
    <name evidence="2" type="ORF">B0A49_09709</name>
</gene>
<sequence>MSSTDAQVDDADISSTTAEADDADTTMISQMPTAPFRFLDLPGEIREHIYRDVLPFTLHKNILDTGHSHDTYTFASNIFLVNKQVYYEARKVFQRDNVFVRIETPWPEAQQHVSVEGNVPLLCTGEQADRFKGFHMAVVIDAPQFIVSNDDEFAGRRFVVRLEDLEKFCKM</sequence>
<evidence type="ECO:0000313" key="3">
    <source>
        <dbReference type="Proteomes" id="UP000308768"/>
    </source>
</evidence>
<protein>
    <submittedName>
        <fullName evidence="2">Uncharacterized protein</fullName>
    </submittedName>
</protein>
<name>A0A4V5NGN0_9PEZI</name>
<dbReference type="EMBL" id="NAJN01000993">
    <property type="protein sequence ID" value="TKA66659.1"/>
    <property type="molecule type" value="Genomic_DNA"/>
</dbReference>
<dbReference type="STRING" id="331657.A0A4V5NGN0"/>
<accession>A0A4V5NGN0</accession>
<feature type="region of interest" description="Disordered" evidence="1">
    <location>
        <begin position="1"/>
        <end position="26"/>
    </location>
</feature>
<evidence type="ECO:0000256" key="1">
    <source>
        <dbReference type="SAM" id="MobiDB-lite"/>
    </source>
</evidence>
<proteinExistence type="predicted"/>
<dbReference type="InterPro" id="IPR038883">
    <property type="entry name" value="AN11006-like"/>
</dbReference>
<dbReference type="AlphaFoldDB" id="A0A4V5NGN0"/>
<dbReference type="OrthoDB" id="5229512at2759"/>
<dbReference type="Proteomes" id="UP000308768">
    <property type="component" value="Unassembled WGS sequence"/>
</dbReference>
<dbReference type="PANTHER" id="PTHR42085:SF2">
    <property type="entry name" value="F-BOX DOMAIN-CONTAINING PROTEIN"/>
    <property type="match status" value="1"/>
</dbReference>